<dbReference type="RefSeq" id="XP_070851320.1">
    <property type="nucleotide sequence ID" value="XM_070995219.1"/>
</dbReference>
<accession>A0ABM4TMX4</accession>
<reference evidence="2" key="1">
    <citation type="submission" date="2025-08" db="UniProtKB">
        <authorList>
            <consortium name="RefSeq"/>
        </authorList>
    </citation>
    <scope>IDENTIFICATION</scope>
</reference>
<sequence length="85" mass="9940">MLKNIFLIKIFVRTEMSDDLSCPNCESKSITRKRYLAIPRMKKFKMDFCALCCGRRYCGVGIYNTVFKFQSCGWKGNPTLRCARH</sequence>
<keyword evidence="1" id="KW-1185">Reference proteome</keyword>
<dbReference type="GeneID" id="108008391"/>
<evidence type="ECO:0000313" key="1">
    <source>
        <dbReference type="Proteomes" id="UP001652628"/>
    </source>
</evidence>
<evidence type="ECO:0000313" key="2">
    <source>
        <dbReference type="RefSeq" id="XP_070851320.1"/>
    </source>
</evidence>
<dbReference type="Proteomes" id="UP001652628">
    <property type="component" value="Chromosome 2R"/>
</dbReference>
<protein>
    <submittedName>
        <fullName evidence="2">Uncharacterized protein isoform X2</fullName>
    </submittedName>
</protein>
<name>A0ABM4TMX4_DROSZ</name>
<gene>
    <name evidence="2" type="primary">LOC108008391</name>
</gene>
<organism evidence="1 2">
    <name type="scientific">Drosophila suzukii</name>
    <name type="common">Spotted-wing drosophila fruit fly</name>
    <dbReference type="NCBI Taxonomy" id="28584"/>
    <lineage>
        <taxon>Eukaryota</taxon>
        <taxon>Metazoa</taxon>
        <taxon>Ecdysozoa</taxon>
        <taxon>Arthropoda</taxon>
        <taxon>Hexapoda</taxon>
        <taxon>Insecta</taxon>
        <taxon>Pterygota</taxon>
        <taxon>Neoptera</taxon>
        <taxon>Endopterygota</taxon>
        <taxon>Diptera</taxon>
        <taxon>Brachycera</taxon>
        <taxon>Muscomorpha</taxon>
        <taxon>Ephydroidea</taxon>
        <taxon>Drosophilidae</taxon>
        <taxon>Drosophila</taxon>
        <taxon>Sophophora</taxon>
    </lineage>
</organism>
<proteinExistence type="predicted"/>